<feature type="domain" description="YbaK/aminoacyl-tRNA synthetase-associated" evidence="1">
    <location>
        <begin position="26"/>
        <end position="141"/>
    </location>
</feature>
<name>A0A9D9DP12_9BACT</name>
<dbReference type="InterPro" id="IPR007214">
    <property type="entry name" value="YbaK/aa-tRNA-synth-assoc-dom"/>
</dbReference>
<proteinExistence type="predicted"/>
<reference evidence="2" key="1">
    <citation type="submission" date="2020-10" db="EMBL/GenBank/DDBJ databases">
        <authorList>
            <person name="Gilroy R."/>
        </authorList>
    </citation>
    <scope>NUCLEOTIDE SEQUENCE</scope>
    <source>
        <strain evidence="2">10192</strain>
    </source>
</reference>
<evidence type="ECO:0000313" key="2">
    <source>
        <dbReference type="EMBL" id="MBO8431229.1"/>
    </source>
</evidence>
<reference evidence="2" key="2">
    <citation type="journal article" date="2021" name="PeerJ">
        <title>Extensive microbial diversity within the chicken gut microbiome revealed by metagenomics and culture.</title>
        <authorList>
            <person name="Gilroy R."/>
            <person name="Ravi A."/>
            <person name="Getino M."/>
            <person name="Pursley I."/>
            <person name="Horton D.L."/>
            <person name="Alikhan N.F."/>
            <person name="Baker D."/>
            <person name="Gharbi K."/>
            <person name="Hall N."/>
            <person name="Watson M."/>
            <person name="Adriaenssens E.M."/>
            <person name="Foster-Nyarko E."/>
            <person name="Jarju S."/>
            <person name="Secka A."/>
            <person name="Antonio M."/>
            <person name="Oren A."/>
            <person name="Chaudhuri R.R."/>
            <person name="La Ragione R."/>
            <person name="Hildebrand F."/>
            <person name="Pallen M.J."/>
        </authorList>
    </citation>
    <scope>NUCLEOTIDE SEQUENCE</scope>
    <source>
        <strain evidence="2">10192</strain>
    </source>
</reference>
<gene>
    <name evidence="2" type="ORF">IAC76_07560</name>
</gene>
<accession>A0A9D9DP12</accession>
<sequence>MSIEKVKEYLKQFHKSEDIIELSSSSATVQLAAQALGVEPARIAKTLSFKTPEGAVLVVTAGDARIDNKKFKQTFNVKAKMLSPDEVIEYTGHAIGGVCPFAIEREDVKIYLDESLKHFETVYPACGSGNSAIKLTLDELRLCSKAIGFVDVCQTLI</sequence>
<dbReference type="SUPFAM" id="SSF55826">
    <property type="entry name" value="YbaK/ProRS associated domain"/>
    <property type="match status" value="1"/>
</dbReference>
<dbReference type="Pfam" id="PF04073">
    <property type="entry name" value="tRNA_edit"/>
    <property type="match status" value="1"/>
</dbReference>
<dbReference type="InterPro" id="IPR036754">
    <property type="entry name" value="YbaK/aa-tRNA-synt-asso_dom_sf"/>
</dbReference>
<evidence type="ECO:0000313" key="3">
    <source>
        <dbReference type="Proteomes" id="UP000823632"/>
    </source>
</evidence>
<dbReference type="Proteomes" id="UP000823632">
    <property type="component" value="Unassembled WGS sequence"/>
</dbReference>
<dbReference type="CDD" id="cd04333">
    <property type="entry name" value="ProX_deacylase"/>
    <property type="match status" value="1"/>
</dbReference>
<dbReference type="GO" id="GO:0002161">
    <property type="term" value="F:aminoacyl-tRNA deacylase activity"/>
    <property type="evidence" value="ECO:0007669"/>
    <property type="project" value="InterPro"/>
</dbReference>
<organism evidence="2 3">
    <name type="scientific">Candidatus Scatousia excrementipullorum</name>
    <dbReference type="NCBI Taxonomy" id="2840936"/>
    <lineage>
        <taxon>Bacteria</taxon>
        <taxon>Candidatus Scatousia</taxon>
    </lineage>
</organism>
<protein>
    <submittedName>
        <fullName evidence="2">YbaK/EbsC family protein</fullName>
    </submittedName>
</protein>
<dbReference type="EMBL" id="JADIND010000167">
    <property type="protein sequence ID" value="MBO8431229.1"/>
    <property type="molecule type" value="Genomic_DNA"/>
</dbReference>
<dbReference type="Gene3D" id="3.90.960.10">
    <property type="entry name" value="YbaK/aminoacyl-tRNA synthetase-associated domain"/>
    <property type="match status" value="1"/>
</dbReference>
<evidence type="ECO:0000259" key="1">
    <source>
        <dbReference type="Pfam" id="PF04073"/>
    </source>
</evidence>
<dbReference type="PANTHER" id="PTHR30411:SF1">
    <property type="entry name" value="CYTOPLASMIC PROTEIN"/>
    <property type="match status" value="1"/>
</dbReference>
<dbReference type="AlphaFoldDB" id="A0A9D9DP12"/>
<dbReference type="PANTHER" id="PTHR30411">
    <property type="entry name" value="CYTOPLASMIC PROTEIN"/>
    <property type="match status" value="1"/>
</dbReference>
<comment type="caution">
    <text evidence="2">The sequence shown here is derived from an EMBL/GenBank/DDBJ whole genome shotgun (WGS) entry which is preliminary data.</text>
</comment>